<dbReference type="GO" id="GO:0016491">
    <property type="term" value="F:oxidoreductase activity"/>
    <property type="evidence" value="ECO:0007669"/>
    <property type="project" value="UniProtKB-KW"/>
</dbReference>
<keyword evidence="4" id="KW-1185">Reference proteome</keyword>
<name>A0A3N4JGG3_9PEZI</name>
<dbReference type="Proteomes" id="UP000276215">
    <property type="component" value="Unassembled WGS sequence"/>
</dbReference>
<dbReference type="PANTHER" id="PTHR43157:SF31">
    <property type="entry name" value="PHOSPHATIDYLINOSITOL-GLYCAN BIOSYNTHESIS CLASS F PROTEIN"/>
    <property type="match status" value="1"/>
</dbReference>
<evidence type="ECO:0000256" key="1">
    <source>
        <dbReference type="ARBA" id="ARBA00023002"/>
    </source>
</evidence>
<protein>
    <submittedName>
        <fullName evidence="3">NAD(P)-binding protein</fullName>
    </submittedName>
</protein>
<dbReference type="STRING" id="1336337.A0A3N4JGG3"/>
<proteinExistence type="predicted"/>
<dbReference type="InterPro" id="IPR002347">
    <property type="entry name" value="SDR_fam"/>
</dbReference>
<keyword evidence="1" id="KW-0560">Oxidoreductase</keyword>
<sequence>MTSLFSSSWSLSKIPDLTSKIFLITGGTSGIGFGVVAQMLERNPAKLILLSETEEHGELAKEELQKYGDVSRVEYVRCDFRNLKEVDSTAKGLKEKEKRIDGLVANAGIGVGVYNESADGIDTHFQINHLAQMHLILTLLPNIIATSKETRDARIVLQSSDLHKLSPNVNFASLEEINKDIGPAYLYNRSKLAQILFVRRLAAMLQTDPNATDVFVNATHPGAVSTPQQDQAEEAYGVAGKIAVAATRPFMKDPVTEGCLPALYAATSPEIKEQRITGQYIVPPGKVTDPSEQAQDIHLANNLWPLSEKLLREKLP</sequence>
<dbReference type="SUPFAM" id="SSF51735">
    <property type="entry name" value="NAD(P)-binding Rossmann-fold domains"/>
    <property type="match status" value="1"/>
</dbReference>
<evidence type="ECO:0000256" key="2">
    <source>
        <dbReference type="SAM" id="Phobius"/>
    </source>
</evidence>
<evidence type="ECO:0000313" key="3">
    <source>
        <dbReference type="EMBL" id="RPA96058.1"/>
    </source>
</evidence>
<reference evidence="3 4" key="1">
    <citation type="journal article" date="2018" name="Nat. Ecol. Evol.">
        <title>Pezizomycetes genomes reveal the molecular basis of ectomycorrhizal truffle lifestyle.</title>
        <authorList>
            <person name="Murat C."/>
            <person name="Payen T."/>
            <person name="Noel B."/>
            <person name="Kuo A."/>
            <person name="Morin E."/>
            <person name="Chen J."/>
            <person name="Kohler A."/>
            <person name="Krizsan K."/>
            <person name="Balestrini R."/>
            <person name="Da Silva C."/>
            <person name="Montanini B."/>
            <person name="Hainaut M."/>
            <person name="Levati E."/>
            <person name="Barry K.W."/>
            <person name="Belfiori B."/>
            <person name="Cichocki N."/>
            <person name="Clum A."/>
            <person name="Dockter R.B."/>
            <person name="Fauchery L."/>
            <person name="Guy J."/>
            <person name="Iotti M."/>
            <person name="Le Tacon F."/>
            <person name="Lindquist E.A."/>
            <person name="Lipzen A."/>
            <person name="Malagnac F."/>
            <person name="Mello A."/>
            <person name="Molinier V."/>
            <person name="Miyauchi S."/>
            <person name="Poulain J."/>
            <person name="Riccioni C."/>
            <person name="Rubini A."/>
            <person name="Sitrit Y."/>
            <person name="Splivallo R."/>
            <person name="Traeger S."/>
            <person name="Wang M."/>
            <person name="Zifcakova L."/>
            <person name="Wipf D."/>
            <person name="Zambonelli A."/>
            <person name="Paolocci F."/>
            <person name="Nowrousian M."/>
            <person name="Ottonello S."/>
            <person name="Baldrian P."/>
            <person name="Spatafora J.W."/>
            <person name="Henrissat B."/>
            <person name="Nagy L.G."/>
            <person name="Aury J.M."/>
            <person name="Wincker P."/>
            <person name="Grigoriev I.V."/>
            <person name="Bonfante P."/>
            <person name="Martin F.M."/>
        </authorList>
    </citation>
    <scope>NUCLEOTIDE SEQUENCE [LARGE SCALE GENOMIC DNA]</scope>
    <source>
        <strain evidence="3 4">120613-1</strain>
    </source>
</reference>
<evidence type="ECO:0000313" key="4">
    <source>
        <dbReference type="Proteomes" id="UP000276215"/>
    </source>
</evidence>
<keyword evidence="2" id="KW-0812">Transmembrane</keyword>
<dbReference type="EMBL" id="ML120418">
    <property type="protein sequence ID" value="RPA96058.1"/>
    <property type="molecule type" value="Genomic_DNA"/>
</dbReference>
<keyword evidence="2" id="KW-0472">Membrane</keyword>
<dbReference type="Gene3D" id="3.40.50.720">
    <property type="entry name" value="NAD(P)-binding Rossmann-like Domain"/>
    <property type="match status" value="1"/>
</dbReference>
<dbReference type="OrthoDB" id="191139at2759"/>
<dbReference type="PANTHER" id="PTHR43157">
    <property type="entry name" value="PHOSPHATIDYLINOSITOL-GLYCAN BIOSYNTHESIS CLASS F PROTEIN-RELATED"/>
    <property type="match status" value="1"/>
</dbReference>
<feature type="transmembrane region" description="Helical" evidence="2">
    <location>
        <begin position="21"/>
        <end position="40"/>
    </location>
</feature>
<dbReference type="AlphaFoldDB" id="A0A3N4JGG3"/>
<dbReference type="Pfam" id="PF00106">
    <property type="entry name" value="adh_short"/>
    <property type="match status" value="1"/>
</dbReference>
<dbReference type="InterPro" id="IPR036291">
    <property type="entry name" value="NAD(P)-bd_dom_sf"/>
</dbReference>
<gene>
    <name evidence="3" type="ORF">L873DRAFT_1695557</name>
</gene>
<keyword evidence="2" id="KW-1133">Transmembrane helix</keyword>
<dbReference type="PRINTS" id="PR00081">
    <property type="entry name" value="GDHRDH"/>
</dbReference>
<organism evidence="3 4">
    <name type="scientific">Choiromyces venosus 120613-1</name>
    <dbReference type="NCBI Taxonomy" id="1336337"/>
    <lineage>
        <taxon>Eukaryota</taxon>
        <taxon>Fungi</taxon>
        <taxon>Dikarya</taxon>
        <taxon>Ascomycota</taxon>
        <taxon>Pezizomycotina</taxon>
        <taxon>Pezizomycetes</taxon>
        <taxon>Pezizales</taxon>
        <taxon>Tuberaceae</taxon>
        <taxon>Choiromyces</taxon>
    </lineage>
</organism>
<accession>A0A3N4JGG3</accession>